<evidence type="ECO:0000259" key="2">
    <source>
        <dbReference type="Pfam" id="PF08327"/>
    </source>
</evidence>
<dbReference type="EMBL" id="CP071527">
    <property type="protein sequence ID" value="USQ15011.1"/>
    <property type="molecule type" value="Genomic_DNA"/>
</dbReference>
<dbReference type="Pfam" id="PF08327">
    <property type="entry name" value="AHSA1"/>
    <property type="match status" value="1"/>
</dbReference>
<evidence type="ECO:0000313" key="3">
    <source>
        <dbReference type="EMBL" id="USQ15011.1"/>
    </source>
</evidence>
<gene>
    <name evidence="3" type="ORF">J2N86_06870</name>
</gene>
<feature type="domain" description="Activator of Hsp90 ATPase homologue 1/2-like C-terminal" evidence="2">
    <location>
        <begin position="11"/>
        <end position="130"/>
    </location>
</feature>
<organism evidence="3 4">
    <name type="scientific">Legionella lytica</name>
    <dbReference type="NCBI Taxonomy" id="96232"/>
    <lineage>
        <taxon>Bacteria</taxon>
        <taxon>Pseudomonadati</taxon>
        <taxon>Pseudomonadota</taxon>
        <taxon>Gammaproteobacteria</taxon>
        <taxon>Legionellales</taxon>
        <taxon>Legionellaceae</taxon>
        <taxon>Legionella</taxon>
    </lineage>
</organism>
<name>A0ABY4YBL3_9GAMM</name>
<dbReference type="InterPro" id="IPR013538">
    <property type="entry name" value="ASHA1/2-like_C"/>
</dbReference>
<evidence type="ECO:0000313" key="4">
    <source>
        <dbReference type="Proteomes" id="UP001057474"/>
    </source>
</evidence>
<sequence>MASISHDRVINASCATVYKALTTVQGLSSWFTVQVKGSGQPDTDWILMFEKQPSFDWKIVSMKDEQHVVWKCIEGPGNSPGTEAAFHLKATADNHCMLTISHQGWHKDDPKYERCVEIWRTLMQHLQQYCETGVAAPVYH</sequence>
<dbReference type="Gene3D" id="3.30.530.20">
    <property type="match status" value="1"/>
</dbReference>
<proteinExistence type="inferred from homology"/>
<keyword evidence="4" id="KW-1185">Reference proteome</keyword>
<dbReference type="RefSeq" id="WP_252582156.1">
    <property type="nucleotide sequence ID" value="NZ_CP071527.1"/>
</dbReference>
<reference evidence="3" key="1">
    <citation type="submission" date="2021-03" db="EMBL/GenBank/DDBJ databases">
        <title>Legionella lytica PCM 2298.</title>
        <authorList>
            <person name="Koper P."/>
        </authorList>
    </citation>
    <scope>NUCLEOTIDE SEQUENCE</scope>
    <source>
        <strain evidence="3">PCM 2298</strain>
    </source>
</reference>
<dbReference type="Proteomes" id="UP001057474">
    <property type="component" value="Chromosome"/>
</dbReference>
<evidence type="ECO:0000256" key="1">
    <source>
        <dbReference type="ARBA" id="ARBA00006817"/>
    </source>
</evidence>
<dbReference type="CDD" id="cd07814">
    <property type="entry name" value="SRPBCC_CalC_Aha1-like"/>
    <property type="match status" value="1"/>
</dbReference>
<dbReference type="InterPro" id="IPR023393">
    <property type="entry name" value="START-like_dom_sf"/>
</dbReference>
<comment type="similarity">
    <text evidence="1">Belongs to the AHA1 family.</text>
</comment>
<dbReference type="SUPFAM" id="SSF55961">
    <property type="entry name" value="Bet v1-like"/>
    <property type="match status" value="1"/>
</dbReference>
<accession>A0ABY4YBL3</accession>
<protein>
    <submittedName>
        <fullName evidence="3">SRPBCC domain-containing protein</fullName>
    </submittedName>
</protein>